<comment type="caution">
    <text evidence="1">The sequence shown here is derived from an EMBL/GenBank/DDBJ whole genome shotgun (WGS) entry which is preliminary data.</text>
</comment>
<proteinExistence type="predicted"/>
<evidence type="ECO:0000313" key="2">
    <source>
        <dbReference type="Proteomes" id="UP001057402"/>
    </source>
</evidence>
<dbReference type="EMBL" id="CM042891">
    <property type="protein sequence ID" value="KAI4302230.1"/>
    <property type="molecule type" value="Genomic_DNA"/>
</dbReference>
<evidence type="ECO:0000313" key="1">
    <source>
        <dbReference type="EMBL" id="KAI4302230.1"/>
    </source>
</evidence>
<name>A0ACB9KXN4_9MYRT</name>
<organism evidence="1 2">
    <name type="scientific">Melastoma candidum</name>
    <dbReference type="NCBI Taxonomy" id="119954"/>
    <lineage>
        <taxon>Eukaryota</taxon>
        <taxon>Viridiplantae</taxon>
        <taxon>Streptophyta</taxon>
        <taxon>Embryophyta</taxon>
        <taxon>Tracheophyta</taxon>
        <taxon>Spermatophyta</taxon>
        <taxon>Magnoliopsida</taxon>
        <taxon>eudicotyledons</taxon>
        <taxon>Gunneridae</taxon>
        <taxon>Pentapetalae</taxon>
        <taxon>rosids</taxon>
        <taxon>malvids</taxon>
        <taxon>Myrtales</taxon>
        <taxon>Melastomataceae</taxon>
        <taxon>Melastomatoideae</taxon>
        <taxon>Melastomateae</taxon>
        <taxon>Melastoma</taxon>
    </lineage>
</organism>
<sequence>MLPSAAIIPKSNGLAAAAPFSSRRLLQQQLPFQLRSSSPATAPPSASSTLYRCLLLRFGHPAPDAFGKPYPCPSPMNLGVL</sequence>
<accession>A0ACB9KXN4</accession>
<reference evidence="2" key="1">
    <citation type="journal article" date="2023" name="Front. Plant Sci.">
        <title>Chromosomal-level genome assembly of Melastoma candidum provides insights into trichome evolution.</title>
        <authorList>
            <person name="Zhong Y."/>
            <person name="Wu W."/>
            <person name="Sun C."/>
            <person name="Zou P."/>
            <person name="Liu Y."/>
            <person name="Dai S."/>
            <person name="Zhou R."/>
        </authorList>
    </citation>
    <scope>NUCLEOTIDE SEQUENCE [LARGE SCALE GENOMIC DNA]</scope>
</reference>
<gene>
    <name evidence="1" type="ORF">MLD38_038007</name>
</gene>
<keyword evidence="2" id="KW-1185">Reference proteome</keyword>
<dbReference type="Proteomes" id="UP001057402">
    <property type="component" value="Chromosome 12"/>
</dbReference>
<protein>
    <submittedName>
        <fullName evidence="1">Uncharacterized protein</fullName>
    </submittedName>
</protein>